<dbReference type="Proteomes" id="UP001291926">
    <property type="component" value="Unassembled WGS sequence"/>
</dbReference>
<dbReference type="PANTHER" id="PTHR47965">
    <property type="entry name" value="ASPARTYL PROTEASE-RELATED"/>
    <property type="match status" value="1"/>
</dbReference>
<feature type="domain" description="Xylanase inhibitor C-terminal" evidence="1">
    <location>
        <begin position="88"/>
        <end position="186"/>
    </location>
</feature>
<dbReference type="PANTHER" id="PTHR47965:SF68">
    <property type="entry name" value="BASIC 7S GLOBULIN-LIKE"/>
    <property type="match status" value="1"/>
</dbReference>
<name>A0ABR0D1Z3_9LAMI</name>
<organism evidence="2 3">
    <name type="scientific">Penstemon davidsonii</name>
    <dbReference type="NCBI Taxonomy" id="160366"/>
    <lineage>
        <taxon>Eukaryota</taxon>
        <taxon>Viridiplantae</taxon>
        <taxon>Streptophyta</taxon>
        <taxon>Embryophyta</taxon>
        <taxon>Tracheophyta</taxon>
        <taxon>Spermatophyta</taxon>
        <taxon>Magnoliopsida</taxon>
        <taxon>eudicotyledons</taxon>
        <taxon>Gunneridae</taxon>
        <taxon>Pentapetalae</taxon>
        <taxon>asterids</taxon>
        <taxon>lamiids</taxon>
        <taxon>Lamiales</taxon>
        <taxon>Plantaginaceae</taxon>
        <taxon>Cheloneae</taxon>
        <taxon>Penstemon</taxon>
    </lineage>
</organism>
<gene>
    <name evidence="2" type="ORF">RD792_010074</name>
</gene>
<dbReference type="Pfam" id="PF14541">
    <property type="entry name" value="TAXi_C"/>
    <property type="match status" value="1"/>
</dbReference>
<evidence type="ECO:0000313" key="2">
    <source>
        <dbReference type="EMBL" id="KAK4482901.1"/>
    </source>
</evidence>
<dbReference type="SUPFAM" id="SSF50630">
    <property type="entry name" value="Acid proteases"/>
    <property type="match status" value="1"/>
</dbReference>
<dbReference type="InterPro" id="IPR032799">
    <property type="entry name" value="TAXi_C"/>
</dbReference>
<sequence>MKLNLPNKFTLCLPSSGIGKLLIGGGKSVNPLKTTPLIINPVSTGVIFSQGQPSDEYFIDVKSISVDGKSVSVKDTYFTIDKNGAAADMRIKSVGSVVPFRACFRSGSIRRGLLGPVVPTIDLVLGGNDVYWRIEGGNSMVEIDRDIMCLGFVDGGSRPRTSVVIGVHQLEENFLEFDLVSSQLKFFSSLLVQNKSCSRI</sequence>
<dbReference type="InterPro" id="IPR021109">
    <property type="entry name" value="Peptidase_aspartic_dom_sf"/>
</dbReference>
<dbReference type="Gene3D" id="2.40.70.10">
    <property type="entry name" value="Acid Proteases"/>
    <property type="match status" value="2"/>
</dbReference>
<keyword evidence="3" id="KW-1185">Reference proteome</keyword>
<accession>A0ABR0D1Z3</accession>
<reference evidence="2 3" key="1">
    <citation type="journal article" date="2023" name="bioRxiv">
        <title>Genome report: Whole genome sequence and annotation of Penstemon davidsonii.</title>
        <authorList>
            <person name="Ostevik K.L."/>
            <person name="Alabady M."/>
            <person name="Zhang M."/>
            <person name="Rausher M.D."/>
        </authorList>
    </citation>
    <scope>NUCLEOTIDE SEQUENCE [LARGE SCALE GENOMIC DNA]</scope>
    <source>
        <strain evidence="2">DNT005</strain>
        <tissue evidence="2">Whole leaf</tissue>
    </source>
</reference>
<dbReference type="InterPro" id="IPR001461">
    <property type="entry name" value="Aspartic_peptidase_A1"/>
</dbReference>
<evidence type="ECO:0000259" key="1">
    <source>
        <dbReference type="Pfam" id="PF14541"/>
    </source>
</evidence>
<dbReference type="EMBL" id="JAYDYQ010002534">
    <property type="protein sequence ID" value="KAK4482901.1"/>
    <property type="molecule type" value="Genomic_DNA"/>
</dbReference>
<comment type="caution">
    <text evidence="2">The sequence shown here is derived from an EMBL/GenBank/DDBJ whole genome shotgun (WGS) entry which is preliminary data.</text>
</comment>
<proteinExistence type="predicted"/>
<evidence type="ECO:0000313" key="3">
    <source>
        <dbReference type="Proteomes" id="UP001291926"/>
    </source>
</evidence>
<protein>
    <recommendedName>
        <fullName evidence="1">Xylanase inhibitor C-terminal domain-containing protein</fullName>
    </recommendedName>
</protein>